<dbReference type="PROSITE" id="PS00648">
    <property type="entry name" value="RIBONUCLEASE_P"/>
    <property type="match status" value="1"/>
</dbReference>
<dbReference type="GO" id="GO:0030677">
    <property type="term" value="C:ribonuclease P complex"/>
    <property type="evidence" value="ECO:0007669"/>
    <property type="project" value="TreeGrafter"/>
</dbReference>
<dbReference type="GO" id="GO:0001682">
    <property type="term" value="P:tRNA 5'-leader removal"/>
    <property type="evidence" value="ECO:0007669"/>
    <property type="project" value="UniProtKB-UniRule"/>
</dbReference>
<comment type="function">
    <text evidence="1 7">RNaseP catalyzes the removal of the 5'-leader sequence from pre-tRNA to produce the mature 5'-terminus. It can also cleave other RNA substrates such as 4.5S RNA. The protein component plays an auxiliary but essential role in vivo by binding to the 5'-leader sequence and broadening the substrate specificity of the ribozyme.</text>
</comment>
<dbReference type="Gene3D" id="3.30.230.10">
    <property type="match status" value="1"/>
</dbReference>
<dbReference type="HAMAP" id="MF_00227">
    <property type="entry name" value="RNase_P"/>
    <property type="match status" value="1"/>
</dbReference>
<evidence type="ECO:0000256" key="8">
    <source>
        <dbReference type="NCBIfam" id="TIGR00188"/>
    </source>
</evidence>
<protein>
    <recommendedName>
        <fullName evidence="7 8">Ribonuclease P protein component</fullName>
        <shortName evidence="7">RNase P protein</shortName>
        <shortName evidence="7">RNaseP protein</shortName>
        <ecNumber evidence="7 8">3.1.26.5</ecNumber>
    </recommendedName>
    <alternativeName>
        <fullName evidence="7">Protein C5</fullName>
    </alternativeName>
</protein>
<dbReference type="NCBIfam" id="TIGR00188">
    <property type="entry name" value="rnpA"/>
    <property type="match status" value="1"/>
</dbReference>
<dbReference type="EMBL" id="QGEG01000001">
    <property type="protein sequence ID" value="PWL40520.1"/>
    <property type="molecule type" value="Genomic_DNA"/>
</dbReference>
<dbReference type="PANTHER" id="PTHR33992:SF1">
    <property type="entry name" value="RIBONUCLEASE P PROTEIN COMPONENT"/>
    <property type="match status" value="1"/>
</dbReference>
<dbReference type="AlphaFoldDB" id="A0A316LKA2"/>
<dbReference type="InterPro" id="IPR020539">
    <property type="entry name" value="RNase_P_CS"/>
</dbReference>
<keyword evidence="10" id="KW-1185">Reference proteome</keyword>
<accession>A0A316LKA2</accession>
<comment type="similarity">
    <text evidence="7">Belongs to the RnpA family.</text>
</comment>
<evidence type="ECO:0000256" key="5">
    <source>
        <dbReference type="ARBA" id="ARBA00022801"/>
    </source>
</evidence>
<comment type="caution">
    <text evidence="9">The sequence shown here is derived from an EMBL/GenBank/DDBJ whole genome shotgun (WGS) entry which is preliminary data.</text>
</comment>
<dbReference type="Pfam" id="PF00825">
    <property type="entry name" value="Ribonuclease_P"/>
    <property type="match status" value="1"/>
</dbReference>
<comment type="catalytic activity">
    <reaction evidence="7">
        <text>Endonucleolytic cleavage of RNA, removing 5'-extranucleotides from tRNA precursor.</text>
        <dbReference type="EC" id="3.1.26.5"/>
    </reaction>
</comment>
<evidence type="ECO:0000256" key="6">
    <source>
        <dbReference type="ARBA" id="ARBA00022884"/>
    </source>
</evidence>
<dbReference type="Proteomes" id="UP000245762">
    <property type="component" value="Unassembled WGS sequence"/>
</dbReference>
<dbReference type="EC" id="3.1.26.5" evidence="7 8"/>
<dbReference type="InterPro" id="IPR000100">
    <property type="entry name" value="RNase_P"/>
</dbReference>
<keyword evidence="2 7" id="KW-0819">tRNA processing</keyword>
<evidence type="ECO:0000313" key="10">
    <source>
        <dbReference type="Proteomes" id="UP000245762"/>
    </source>
</evidence>
<evidence type="ECO:0000256" key="1">
    <source>
        <dbReference type="ARBA" id="ARBA00002663"/>
    </source>
</evidence>
<keyword evidence="3 7" id="KW-0540">Nuclease</keyword>
<dbReference type="InterPro" id="IPR020568">
    <property type="entry name" value="Ribosomal_Su5_D2-typ_SF"/>
</dbReference>
<name>A0A316LKA2_9FLAO</name>
<comment type="subunit">
    <text evidence="7">Consists of a catalytic RNA component (M1 or rnpB) and a protein subunit.</text>
</comment>
<dbReference type="OrthoDB" id="1524972at2"/>
<proteinExistence type="inferred from homology"/>
<evidence type="ECO:0000256" key="7">
    <source>
        <dbReference type="HAMAP-Rule" id="MF_00227"/>
    </source>
</evidence>
<evidence type="ECO:0000256" key="4">
    <source>
        <dbReference type="ARBA" id="ARBA00022759"/>
    </source>
</evidence>
<gene>
    <name evidence="7 9" type="primary">rnpA</name>
    <name evidence="9" type="ORF">DKG77_03500</name>
</gene>
<dbReference type="PANTHER" id="PTHR33992">
    <property type="entry name" value="RIBONUCLEASE P PROTEIN COMPONENT"/>
    <property type="match status" value="1"/>
</dbReference>
<keyword evidence="5 7" id="KW-0378">Hydrolase</keyword>
<dbReference type="InterPro" id="IPR014721">
    <property type="entry name" value="Ribsml_uS5_D2-typ_fold_subgr"/>
</dbReference>
<evidence type="ECO:0000256" key="2">
    <source>
        <dbReference type="ARBA" id="ARBA00022694"/>
    </source>
</evidence>
<keyword evidence="4 7" id="KW-0255">Endonuclease</keyword>
<dbReference type="GO" id="GO:0004526">
    <property type="term" value="F:ribonuclease P activity"/>
    <property type="evidence" value="ECO:0007669"/>
    <property type="project" value="UniProtKB-UniRule"/>
</dbReference>
<sequence>MTEHLTENPKNFVFPKEEKLKSKKLFEQLFTEGKSITTFPVKLLYTNADFDDDVHIKVGVVAPKKKFRNAIKRNRVKRLLREGYRLNKHLVFNNIEGNFAFLFLYLGGKMPNYQEVDRAIKQLLETFLKKQSHEKIDQ</sequence>
<organism evidence="9 10">
    <name type="scientific">Flagellimonas aquimarina</name>
    <dbReference type="NCBI Taxonomy" id="2201895"/>
    <lineage>
        <taxon>Bacteria</taxon>
        <taxon>Pseudomonadati</taxon>
        <taxon>Bacteroidota</taxon>
        <taxon>Flavobacteriia</taxon>
        <taxon>Flavobacteriales</taxon>
        <taxon>Flavobacteriaceae</taxon>
        <taxon>Flagellimonas</taxon>
    </lineage>
</organism>
<dbReference type="GO" id="GO:0042781">
    <property type="term" value="F:3'-tRNA processing endoribonuclease activity"/>
    <property type="evidence" value="ECO:0007669"/>
    <property type="project" value="TreeGrafter"/>
</dbReference>
<dbReference type="GO" id="GO:0000049">
    <property type="term" value="F:tRNA binding"/>
    <property type="evidence" value="ECO:0007669"/>
    <property type="project" value="UniProtKB-UniRule"/>
</dbReference>
<evidence type="ECO:0000313" key="9">
    <source>
        <dbReference type="EMBL" id="PWL40520.1"/>
    </source>
</evidence>
<dbReference type="SUPFAM" id="SSF54211">
    <property type="entry name" value="Ribosomal protein S5 domain 2-like"/>
    <property type="match status" value="1"/>
</dbReference>
<keyword evidence="6 7" id="KW-0694">RNA-binding</keyword>
<evidence type="ECO:0000256" key="3">
    <source>
        <dbReference type="ARBA" id="ARBA00022722"/>
    </source>
</evidence>
<reference evidence="9 10" key="1">
    <citation type="submission" date="2018-05" db="EMBL/GenBank/DDBJ databases">
        <title>Complete genome sequence of Flagellimonas aquimarina ECD12 isolated from seaweed Ecklonia cava.</title>
        <authorList>
            <person name="Choi S."/>
            <person name="Seong C."/>
        </authorList>
    </citation>
    <scope>NUCLEOTIDE SEQUENCE [LARGE SCALE GENOMIC DNA]</scope>
    <source>
        <strain evidence="9 10">ECD12</strain>
    </source>
</reference>